<feature type="domain" description="NADH:flavin oxidoreductase/NADH oxidase N-terminal" evidence="6">
    <location>
        <begin position="33"/>
        <end position="371"/>
    </location>
</feature>
<name>A0A284RMP7_ARMOS</name>
<keyword evidence="4" id="KW-0521">NADP</keyword>
<dbReference type="OrthoDB" id="72788at2759"/>
<accession>A0A284RMP7</accession>
<dbReference type="InterPro" id="IPR044152">
    <property type="entry name" value="YqjM-like"/>
</dbReference>
<dbReference type="Pfam" id="PF00724">
    <property type="entry name" value="Oxidored_FMN"/>
    <property type="match status" value="1"/>
</dbReference>
<reference evidence="8" key="1">
    <citation type="journal article" date="2017" name="Nat. Ecol. Evol.">
        <title>Genome expansion and lineage-specific genetic innovations in the forest pathogenic fungi Armillaria.</title>
        <authorList>
            <person name="Sipos G."/>
            <person name="Prasanna A.N."/>
            <person name="Walter M.C."/>
            <person name="O'Connor E."/>
            <person name="Balint B."/>
            <person name="Krizsan K."/>
            <person name="Kiss B."/>
            <person name="Hess J."/>
            <person name="Varga T."/>
            <person name="Slot J."/>
            <person name="Riley R."/>
            <person name="Boka B."/>
            <person name="Rigling D."/>
            <person name="Barry K."/>
            <person name="Lee J."/>
            <person name="Mihaltcheva S."/>
            <person name="LaButti K."/>
            <person name="Lipzen A."/>
            <person name="Waldron R."/>
            <person name="Moloney N.M."/>
            <person name="Sperisen C."/>
            <person name="Kredics L."/>
            <person name="Vagvoelgyi C."/>
            <person name="Patrignani A."/>
            <person name="Fitzpatrick D."/>
            <person name="Nagy I."/>
            <person name="Doyle S."/>
            <person name="Anderson J.B."/>
            <person name="Grigoriev I.V."/>
            <person name="Gueldener U."/>
            <person name="Muensterkoetter M."/>
            <person name="Nagy L.G."/>
        </authorList>
    </citation>
    <scope>NUCLEOTIDE SEQUENCE [LARGE SCALE GENOMIC DNA]</scope>
    <source>
        <strain evidence="8">C18/9</strain>
    </source>
</reference>
<dbReference type="GO" id="GO:0003959">
    <property type="term" value="F:NADPH dehydrogenase activity"/>
    <property type="evidence" value="ECO:0007669"/>
    <property type="project" value="InterPro"/>
</dbReference>
<dbReference type="GO" id="GO:0010181">
    <property type="term" value="F:FMN binding"/>
    <property type="evidence" value="ECO:0007669"/>
    <property type="project" value="InterPro"/>
</dbReference>
<keyword evidence="2" id="KW-0285">Flavoprotein</keyword>
<evidence type="ECO:0000256" key="1">
    <source>
        <dbReference type="ARBA" id="ARBA00001917"/>
    </source>
</evidence>
<dbReference type="PANTHER" id="PTHR43303:SF4">
    <property type="entry name" value="NADPH DEHYDROGENASE C23G7.10C-RELATED"/>
    <property type="match status" value="1"/>
</dbReference>
<dbReference type="InterPro" id="IPR001155">
    <property type="entry name" value="OxRdtase_FMN_N"/>
</dbReference>
<dbReference type="CDD" id="cd02932">
    <property type="entry name" value="OYE_YqiM_FMN"/>
    <property type="match status" value="1"/>
</dbReference>
<keyword evidence="5" id="KW-0560">Oxidoreductase</keyword>
<sequence>MPSAVNKPAPGVSFFSPHQETASGTALSKEVPSLFQPLTIRGVTFQNRIFLSPMCQYSAVDGHITPWHTAHYGGIITRGPGLSIIEATAILANGRTCPEDLGIWSDDHVRTLTPLVELAHSQSQKIGIQLAHGGRKSSTVAPWLSGQALAEENVGGWPTDVVAPSPIPWAADYATPKELSKDDIKDLLQAYKDSALRAVKAGFDVIEIHAAHGYLLHEFLSPVSNQRTDEYGGSWENRVRLILDAVDTVRGVIPQDMPLFFRISGSEGLEYLDIPSWRSEDTVRLAPLLKDRGIDLLDVSSGGNSSRQRIKGAPAYQTPLAHAVKQANIPGLIVSTVGSITDATLAQSILDEGRADVILVGKGFQKNPGLVWAWADELGVDIAIANQIYWGFYGRRKPRNSFSDPTRSDLFYHLIYPNSGSPPIFAVSFLPHAPLTPDSPTIIGWLPAQGAGEESGLNDFTENHKFRDVLHQAVQDGLREGVDEVQQNGATQLQNGWMHIHDERNIPPLGRIGDPDDIVASVLVENGKILANTYQPMPAYRFCTSHGVTQLTPGLSQKLRSLLEQLSA</sequence>
<evidence type="ECO:0000256" key="4">
    <source>
        <dbReference type="ARBA" id="ARBA00022857"/>
    </source>
</evidence>
<dbReference type="OMA" id="GHITPWH"/>
<keyword evidence="8" id="KW-1185">Reference proteome</keyword>
<keyword evidence="3" id="KW-0288">FMN</keyword>
<evidence type="ECO:0000256" key="2">
    <source>
        <dbReference type="ARBA" id="ARBA00022630"/>
    </source>
</evidence>
<dbReference type="InterPro" id="IPR013785">
    <property type="entry name" value="Aldolase_TIM"/>
</dbReference>
<dbReference type="GO" id="GO:0050661">
    <property type="term" value="F:NADP binding"/>
    <property type="evidence" value="ECO:0007669"/>
    <property type="project" value="InterPro"/>
</dbReference>
<proteinExistence type="predicted"/>
<dbReference type="PANTHER" id="PTHR43303">
    <property type="entry name" value="NADPH DEHYDROGENASE C23G7.10C-RELATED"/>
    <property type="match status" value="1"/>
</dbReference>
<dbReference type="STRING" id="47428.A0A284RMP7"/>
<dbReference type="EMBL" id="FUEG01000011">
    <property type="protein sequence ID" value="SJL09995.1"/>
    <property type="molecule type" value="Genomic_DNA"/>
</dbReference>
<evidence type="ECO:0000256" key="5">
    <source>
        <dbReference type="ARBA" id="ARBA00023002"/>
    </source>
</evidence>
<dbReference type="AlphaFoldDB" id="A0A284RMP7"/>
<dbReference type="Gene3D" id="3.20.20.70">
    <property type="entry name" value="Aldolase class I"/>
    <property type="match status" value="1"/>
</dbReference>
<evidence type="ECO:0000313" key="7">
    <source>
        <dbReference type="EMBL" id="SJL09995.1"/>
    </source>
</evidence>
<protein>
    <submittedName>
        <fullName evidence="7">Related to NADPH dehydrogenase</fullName>
    </submittedName>
</protein>
<evidence type="ECO:0000259" key="6">
    <source>
        <dbReference type="Pfam" id="PF00724"/>
    </source>
</evidence>
<evidence type="ECO:0000313" key="8">
    <source>
        <dbReference type="Proteomes" id="UP000219338"/>
    </source>
</evidence>
<gene>
    <name evidence="7" type="ORF">ARMOST_13377</name>
</gene>
<comment type="cofactor">
    <cofactor evidence="1">
        <name>FMN</name>
        <dbReference type="ChEBI" id="CHEBI:58210"/>
    </cofactor>
</comment>
<dbReference type="SUPFAM" id="SSF51395">
    <property type="entry name" value="FMN-linked oxidoreductases"/>
    <property type="match status" value="1"/>
</dbReference>
<dbReference type="Proteomes" id="UP000219338">
    <property type="component" value="Unassembled WGS sequence"/>
</dbReference>
<evidence type="ECO:0000256" key="3">
    <source>
        <dbReference type="ARBA" id="ARBA00022643"/>
    </source>
</evidence>
<organism evidence="7 8">
    <name type="scientific">Armillaria ostoyae</name>
    <name type="common">Armillaria root rot fungus</name>
    <dbReference type="NCBI Taxonomy" id="47428"/>
    <lineage>
        <taxon>Eukaryota</taxon>
        <taxon>Fungi</taxon>
        <taxon>Dikarya</taxon>
        <taxon>Basidiomycota</taxon>
        <taxon>Agaricomycotina</taxon>
        <taxon>Agaricomycetes</taxon>
        <taxon>Agaricomycetidae</taxon>
        <taxon>Agaricales</taxon>
        <taxon>Marasmiineae</taxon>
        <taxon>Physalacriaceae</taxon>
        <taxon>Armillaria</taxon>
    </lineage>
</organism>